<sequence length="366" mass="41347">MERKSARLDSTAFPHIYERVIANSPYELLLRLRLVNRASLMLADSVLFEHVAFSHKDGAVNDPRIPSKSLPSQVYARSLSAASASSSLRRLPVPAFMSGTFGILTVPPHGGWEHTRVLDFETAVRVLGPYFEDLVEFPVLHTVRRRAWIADLMPTHTFLDVLRVPPPGQFDSRINTLVRGVKRHVVLVLYDPLWEGLAAPFKVNVPFWDVDTHAVFLFRPCPRDERFLAPAPKQLKEGRTETFLRFFYSLVADRYHASYTLVGLENIPPYILAAELDVSSDDLLLAAAYQSTGHHDHWARVVKDHTIEAIRALSTDAGEFLSDDEEFLELDDVVEVLTCDEYRAREGEDVWVRESFGDVLPGLLGS</sequence>
<proteinExistence type="predicted"/>
<accession>A0AA48ICQ3</accession>
<evidence type="ECO:0000313" key="1">
    <source>
        <dbReference type="EMBL" id="BEI88471.1"/>
    </source>
</evidence>
<name>A0AA48ICQ3_9TREE</name>
<dbReference type="EMBL" id="AP028212">
    <property type="protein sequence ID" value="BEI88471.1"/>
    <property type="molecule type" value="Genomic_DNA"/>
</dbReference>
<keyword evidence="2" id="KW-1185">Reference proteome</keyword>
<dbReference type="KEGG" id="ccac:CcaHIS019_0111890"/>
<protein>
    <submittedName>
        <fullName evidence="1">Uncharacterized protein</fullName>
    </submittedName>
</protein>
<gene>
    <name evidence="1" type="ORF">CcaverHIS019_0111890</name>
</gene>
<dbReference type="AlphaFoldDB" id="A0AA48ICQ3"/>
<dbReference type="Proteomes" id="UP001233271">
    <property type="component" value="Chromosome 1"/>
</dbReference>
<dbReference type="GeneID" id="85492342"/>
<dbReference type="RefSeq" id="XP_060453737.1">
    <property type="nucleotide sequence ID" value="XM_060596777.1"/>
</dbReference>
<evidence type="ECO:0000313" key="2">
    <source>
        <dbReference type="Proteomes" id="UP001233271"/>
    </source>
</evidence>
<reference evidence="1" key="1">
    <citation type="journal article" date="2023" name="BMC Genomics">
        <title>Chromosome-level genome assemblies of Cutaneotrichosporon spp. (Trichosporonales, Basidiomycota) reveal imbalanced evolution between nucleotide sequences and chromosome synteny.</title>
        <authorList>
            <person name="Kobayashi Y."/>
            <person name="Kayamori A."/>
            <person name="Aoki K."/>
            <person name="Shiwa Y."/>
            <person name="Matsutani M."/>
            <person name="Fujita N."/>
            <person name="Sugita T."/>
            <person name="Iwasaki W."/>
            <person name="Tanaka N."/>
            <person name="Takashima M."/>
        </authorList>
    </citation>
    <scope>NUCLEOTIDE SEQUENCE</scope>
    <source>
        <strain evidence="1">HIS019</strain>
    </source>
</reference>
<organism evidence="1 2">
    <name type="scientific">Cutaneotrichosporon cavernicola</name>
    <dbReference type="NCBI Taxonomy" id="279322"/>
    <lineage>
        <taxon>Eukaryota</taxon>
        <taxon>Fungi</taxon>
        <taxon>Dikarya</taxon>
        <taxon>Basidiomycota</taxon>
        <taxon>Agaricomycotina</taxon>
        <taxon>Tremellomycetes</taxon>
        <taxon>Trichosporonales</taxon>
        <taxon>Trichosporonaceae</taxon>
        <taxon>Cutaneotrichosporon</taxon>
    </lineage>
</organism>